<sequence>MEKTPRGHPERSRKRRPSMVNGQSCFVVILGRVEGEDCQWSMVNGQPFFVVILSGVEGDNHFAASPSSFGGMSGG</sequence>
<comment type="caution">
    <text evidence="1">The sequence shown here is derived from an EMBL/GenBank/DDBJ whole genome shotgun (WGS) entry which is preliminary data.</text>
</comment>
<gene>
    <name evidence="1" type="ORF">DN068_04810</name>
</gene>
<organism evidence="1 2">
    <name type="scientific">Taibaiella soli</name>
    <dbReference type="NCBI Taxonomy" id="1649169"/>
    <lineage>
        <taxon>Bacteria</taxon>
        <taxon>Pseudomonadati</taxon>
        <taxon>Bacteroidota</taxon>
        <taxon>Chitinophagia</taxon>
        <taxon>Chitinophagales</taxon>
        <taxon>Chitinophagaceae</taxon>
        <taxon>Taibaiella</taxon>
    </lineage>
</organism>
<evidence type="ECO:0000313" key="1">
    <source>
        <dbReference type="EMBL" id="PZF74021.1"/>
    </source>
</evidence>
<accession>A0A2W2AFF1</accession>
<reference evidence="1 2" key="1">
    <citation type="submission" date="2018-06" db="EMBL/GenBank/DDBJ databases">
        <title>Mucibacter soli gen. nov., sp. nov., a new member of the family Chitinophagaceae producing mucin.</title>
        <authorList>
            <person name="Kim M.-K."/>
            <person name="Park S."/>
            <person name="Kim T.-S."/>
            <person name="Joung Y."/>
            <person name="Han J.-H."/>
            <person name="Kim S.B."/>
        </authorList>
    </citation>
    <scope>NUCLEOTIDE SEQUENCE [LARGE SCALE GENOMIC DNA]</scope>
    <source>
        <strain evidence="1 2">R1-15</strain>
    </source>
</reference>
<proteinExistence type="predicted"/>
<dbReference type="Proteomes" id="UP000248745">
    <property type="component" value="Unassembled WGS sequence"/>
</dbReference>
<dbReference type="AlphaFoldDB" id="A0A2W2AFF1"/>
<dbReference type="EMBL" id="QKTW01000007">
    <property type="protein sequence ID" value="PZF74021.1"/>
    <property type="molecule type" value="Genomic_DNA"/>
</dbReference>
<keyword evidence="2" id="KW-1185">Reference proteome</keyword>
<evidence type="ECO:0000313" key="2">
    <source>
        <dbReference type="Proteomes" id="UP000248745"/>
    </source>
</evidence>
<name>A0A2W2AFF1_9BACT</name>
<protein>
    <submittedName>
        <fullName evidence="1">Uncharacterized protein</fullName>
    </submittedName>
</protein>